<evidence type="ECO:0000256" key="4">
    <source>
        <dbReference type="ARBA" id="ARBA00022801"/>
    </source>
</evidence>
<comment type="caution">
    <text evidence="9">The sequence shown here is derived from an EMBL/GenBank/DDBJ whole genome shotgun (WGS) entry which is preliminary data.</text>
</comment>
<evidence type="ECO:0000256" key="5">
    <source>
        <dbReference type="ARBA" id="ARBA00022839"/>
    </source>
</evidence>
<name>A0A934RYG0_9BACT</name>
<dbReference type="PANTHER" id="PTHR30255">
    <property type="entry name" value="SINGLE-STRANDED-DNA-SPECIFIC EXONUCLEASE RECJ"/>
    <property type="match status" value="1"/>
</dbReference>
<accession>A0A934RYG0</accession>
<dbReference type="NCBIfam" id="TIGR00644">
    <property type="entry name" value="recJ"/>
    <property type="match status" value="1"/>
</dbReference>
<sequence>MAHWEYSPPSADLSKKYRNELNVGPTVAELLARLELADTEEAARFLDPRLGSIDCPFEIPNLEAAAHRISQAIDNRQRIVICGDYDVDGVTSTALLVAILQEFENYPAYIVPLRLEEGYGLSQKAVERALDKANQPDLFIALDCGTNSVEAVQHILNTGCEVVIVDHHQAKEELPKEVVLVNPHVNDRESQNHCQLCTVGLVFKLAHGLLKVRRERDDKRAFEIKLRNYLDLVSMGTVADMVPLNKENRIFARIGLQVLSKTSRIGLKNLMKVSGVAARHGVNPIDVSFRLGPRINASGRLADASVAVELILSDDPSFALETSLKLDSFNRERQEIERAMTDSAMEQIRTNQSDRSGFVVYGDDWHPGVVGIVASRVSKAFNRPAIVLGREGDLAKGSGRSIEGVNLVEVLSPYSEKLENWGGHPMAVGVSLKSEGVEEFSEYFDKALKDYLATHTVEKTLNISAWIRLEDINTQLMNELSRLEPFGQANPEPVFATKRIVFGAKVTVFKDIHFRFTLPSRSRQNISGVAWKMADRIPPANTPVDIAYRLVWNTFGNKKALQMELVDWRES</sequence>
<dbReference type="Pfam" id="PF01368">
    <property type="entry name" value="DHH"/>
    <property type="match status" value="1"/>
</dbReference>
<dbReference type="GO" id="GO:0008409">
    <property type="term" value="F:5'-3' exonuclease activity"/>
    <property type="evidence" value="ECO:0007669"/>
    <property type="project" value="InterPro"/>
</dbReference>
<dbReference type="PANTHER" id="PTHR30255:SF2">
    <property type="entry name" value="SINGLE-STRANDED-DNA-SPECIFIC EXONUCLEASE RECJ"/>
    <property type="match status" value="1"/>
</dbReference>
<comment type="similarity">
    <text evidence="1">Belongs to the RecJ family.</text>
</comment>
<proteinExistence type="inferred from homology"/>
<dbReference type="AlphaFoldDB" id="A0A934RYG0"/>
<dbReference type="Pfam" id="PF17768">
    <property type="entry name" value="RecJ_OB"/>
    <property type="match status" value="1"/>
</dbReference>
<reference evidence="9" key="1">
    <citation type="submission" date="2021-01" db="EMBL/GenBank/DDBJ databases">
        <title>Modified the classification status of verrucomicrobia.</title>
        <authorList>
            <person name="Feng X."/>
        </authorList>
    </citation>
    <scope>NUCLEOTIDE SEQUENCE</scope>
    <source>
        <strain evidence="9">KCTC 13126</strain>
    </source>
</reference>
<protein>
    <recommendedName>
        <fullName evidence="2">Single-stranded-DNA-specific exonuclease RecJ</fullName>
    </recommendedName>
</protein>
<dbReference type="EMBL" id="JAENIL010000004">
    <property type="protein sequence ID" value="MBK1875838.1"/>
    <property type="molecule type" value="Genomic_DNA"/>
</dbReference>
<dbReference type="Pfam" id="PF02272">
    <property type="entry name" value="DHHA1"/>
    <property type="match status" value="1"/>
</dbReference>
<evidence type="ECO:0000259" key="8">
    <source>
        <dbReference type="Pfam" id="PF17768"/>
    </source>
</evidence>
<gene>
    <name evidence="9" type="primary">recJ</name>
    <name evidence="9" type="ORF">JIN87_03100</name>
</gene>
<dbReference type="RefSeq" id="WP_200354053.1">
    <property type="nucleotide sequence ID" value="NZ_JAENIL010000004.1"/>
</dbReference>
<dbReference type="InterPro" id="IPR001667">
    <property type="entry name" value="DDH_dom"/>
</dbReference>
<evidence type="ECO:0000256" key="3">
    <source>
        <dbReference type="ARBA" id="ARBA00022722"/>
    </source>
</evidence>
<keyword evidence="5 9" id="KW-0269">Exonuclease</keyword>
<dbReference type="InterPro" id="IPR041122">
    <property type="entry name" value="RecJ_OB"/>
</dbReference>
<dbReference type="SUPFAM" id="SSF64182">
    <property type="entry name" value="DHH phosphoesterases"/>
    <property type="match status" value="1"/>
</dbReference>
<dbReference type="GO" id="GO:0003676">
    <property type="term" value="F:nucleic acid binding"/>
    <property type="evidence" value="ECO:0007669"/>
    <property type="project" value="InterPro"/>
</dbReference>
<feature type="domain" description="DDH" evidence="6">
    <location>
        <begin position="78"/>
        <end position="237"/>
    </location>
</feature>
<dbReference type="Proteomes" id="UP000617628">
    <property type="component" value="Unassembled WGS sequence"/>
</dbReference>
<dbReference type="InterPro" id="IPR003156">
    <property type="entry name" value="DHHA1_dom"/>
</dbReference>
<dbReference type="InterPro" id="IPR004610">
    <property type="entry name" value="RecJ"/>
</dbReference>
<evidence type="ECO:0000256" key="2">
    <source>
        <dbReference type="ARBA" id="ARBA00019841"/>
    </source>
</evidence>
<dbReference type="GO" id="GO:0006310">
    <property type="term" value="P:DNA recombination"/>
    <property type="evidence" value="ECO:0007669"/>
    <property type="project" value="InterPro"/>
</dbReference>
<dbReference type="Gene3D" id="3.90.1640.30">
    <property type="match status" value="1"/>
</dbReference>
<dbReference type="GO" id="GO:0006281">
    <property type="term" value="P:DNA repair"/>
    <property type="evidence" value="ECO:0007669"/>
    <property type="project" value="InterPro"/>
</dbReference>
<keyword evidence="10" id="KW-1185">Reference proteome</keyword>
<evidence type="ECO:0000256" key="1">
    <source>
        <dbReference type="ARBA" id="ARBA00005915"/>
    </source>
</evidence>
<dbReference type="InterPro" id="IPR038763">
    <property type="entry name" value="DHH_sf"/>
</dbReference>
<feature type="domain" description="DHHA1" evidence="7">
    <location>
        <begin position="357"/>
        <end position="449"/>
    </location>
</feature>
<evidence type="ECO:0000259" key="6">
    <source>
        <dbReference type="Pfam" id="PF01368"/>
    </source>
</evidence>
<feature type="domain" description="RecJ OB" evidence="8">
    <location>
        <begin position="465"/>
        <end position="567"/>
    </location>
</feature>
<dbReference type="Gene3D" id="3.10.310.30">
    <property type="match status" value="1"/>
</dbReference>
<evidence type="ECO:0000259" key="7">
    <source>
        <dbReference type="Pfam" id="PF02272"/>
    </source>
</evidence>
<keyword evidence="3" id="KW-0540">Nuclease</keyword>
<organism evidence="9 10">
    <name type="scientific">Pelagicoccus mobilis</name>
    <dbReference type="NCBI Taxonomy" id="415221"/>
    <lineage>
        <taxon>Bacteria</taxon>
        <taxon>Pseudomonadati</taxon>
        <taxon>Verrucomicrobiota</taxon>
        <taxon>Opitutia</taxon>
        <taxon>Puniceicoccales</taxon>
        <taxon>Pelagicoccaceae</taxon>
        <taxon>Pelagicoccus</taxon>
    </lineage>
</organism>
<evidence type="ECO:0000313" key="10">
    <source>
        <dbReference type="Proteomes" id="UP000617628"/>
    </source>
</evidence>
<keyword evidence="4" id="KW-0378">Hydrolase</keyword>
<evidence type="ECO:0000313" key="9">
    <source>
        <dbReference type="EMBL" id="MBK1875838.1"/>
    </source>
</evidence>
<dbReference type="InterPro" id="IPR051673">
    <property type="entry name" value="SSDNA_exonuclease_RecJ"/>
</dbReference>